<reference evidence="3 4" key="1">
    <citation type="submission" date="2018-07" db="EMBL/GenBank/DDBJ databases">
        <title>Complete genome sequence of Flavobacterium psychrolimnae LMG 22018.</title>
        <authorList>
            <person name="Kim D.-U."/>
        </authorList>
    </citation>
    <scope>NUCLEOTIDE SEQUENCE [LARGE SCALE GENOMIC DNA]</scope>
    <source>
        <strain evidence="3 4">LMG 22018</strain>
    </source>
</reference>
<organism evidence="3 4">
    <name type="scientific">Flavobacterium psychrolimnae</name>
    <dbReference type="NCBI Taxonomy" id="249351"/>
    <lineage>
        <taxon>Bacteria</taxon>
        <taxon>Pseudomonadati</taxon>
        <taxon>Bacteroidota</taxon>
        <taxon>Flavobacteriia</taxon>
        <taxon>Flavobacteriales</taxon>
        <taxon>Flavobacteriaceae</taxon>
        <taxon>Flavobacterium</taxon>
    </lineage>
</organism>
<dbReference type="EMBL" id="QNUX01000013">
    <property type="protein sequence ID" value="RBN49459.1"/>
    <property type="molecule type" value="Genomic_DNA"/>
</dbReference>
<evidence type="ECO:0000256" key="1">
    <source>
        <dbReference type="SAM" id="MobiDB-lite"/>
    </source>
</evidence>
<evidence type="ECO:0000313" key="3">
    <source>
        <dbReference type="EMBL" id="RBN49459.1"/>
    </source>
</evidence>
<feature type="region of interest" description="Disordered" evidence="1">
    <location>
        <begin position="23"/>
        <end position="49"/>
    </location>
</feature>
<feature type="chain" id="PRO_5016984357" evidence="2">
    <location>
        <begin position="22"/>
        <end position="227"/>
    </location>
</feature>
<dbReference type="RefSeq" id="WP_113637020.1">
    <property type="nucleotide sequence ID" value="NZ_QNUX01000013.1"/>
</dbReference>
<gene>
    <name evidence="3" type="ORF">DR980_13535</name>
</gene>
<dbReference type="OrthoDB" id="646079at2"/>
<keyword evidence="2" id="KW-0732">Signal</keyword>
<proteinExistence type="predicted"/>
<protein>
    <submittedName>
        <fullName evidence="3">Uncharacterized protein</fullName>
    </submittedName>
</protein>
<dbReference type="PROSITE" id="PS51257">
    <property type="entry name" value="PROKAR_LIPOPROTEIN"/>
    <property type="match status" value="1"/>
</dbReference>
<name>A0A366AX59_9FLAO</name>
<dbReference type="AlphaFoldDB" id="A0A366AX59"/>
<feature type="compositionally biased region" description="Polar residues" evidence="1">
    <location>
        <begin position="26"/>
        <end position="48"/>
    </location>
</feature>
<feature type="signal peptide" evidence="2">
    <location>
        <begin position="1"/>
        <end position="21"/>
    </location>
</feature>
<evidence type="ECO:0000256" key="2">
    <source>
        <dbReference type="SAM" id="SignalP"/>
    </source>
</evidence>
<comment type="caution">
    <text evidence="3">The sequence shown here is derived from an EMBL/GenBank/DDBJ whole genome shotgun (WGS) entry which is preliminary data.</text>
</comment>
<keyword evidence="4" id="KW-1185">Reference proteome</keyword>
<evidence type="ECO:0000313" key="4">
    <source>
        <dbReference type="Proteomes" id="UP000253676"/>
    </source>
</evidence>
<sequence length="227" mass="25454">MKNYLLCAILSIATISCSTEAEVDPSVTSDSNPSILHTNSQVPHNNANPFEGRGKEYFDLLTTYLDTNKVPNSATEMTAQIQFMIQNYNTKRYASRSTASLTSKHVTMVLSEPEKQLIAILESCSSSSEVKEELIHFVQALLAQQDSEYVEQYNYIVSYETKILENTTLSADEKETILSVASVSRYALYANSKHRDRDWEISVANRKAQPAFNSYQATLISVILLSK</sequence>
<dbReference type="Proteomes" id="UP000253676">
    <property type="component" value="Unassembled WGS sequence"/>
</dbReference>
<accession>A0A366AX59</accession>